<organism evidence="1 2">
    <name type="scientific">Castellaniella hirudinis</name>
    <dbReference type="NCBI Taxonomy" id="1144617"/>
    <lineage>
        <taxon>Bacteria</taxon>
        <taxon>Pseudomonadati</taxon>
        <taxon>Pseudomonadota</taxon>
        <taxon>Betaproteobacteria</taxon>
        <taxon>Burkholderiales</taxon>
        <taxon>Alcaligenaceae</taxon>
        <taxon>Castellaniella</taxon>
    </lineage>
</organism>
<reference evidence="2" key="1">
    <citation type="journal article" date="2019" name="Int. J. Syst. Evol. Microbiol.">
        <title>The Global Catalogue of Microorganisms (GCM) 10K type strain sequencing project: providing services to taxonomists for standard genome sequencing and annotation.</title>
        <authorList>
            <consortium name="The Broad Institute Genomics Platform"/>
            <consortium name="The Broad Institute Genome Sequencing Center for Infectious Disease"/>
            <person name="Wu L."/>
            <person name="Ma J."/>
        </authorList>
    </citation>
    <scope>NUCLEOTIDE SEQUENCE [LARGE SCALE GENOMIC DNA]</scope>
    <source>
        <strain evidence="2">CGMCC 1.19029</strain>
    </source>
</reference>
<protein>
    <submittedName>
        <fullName evidence="1">Uncharacterized protein</fullName>
    </submittedName>
</protein>
<comment type="caution">
    <text evidence="1">The sequence shown here is derived from an EMBL/GenBank/DDBJ whole genome shotgun (WGS) entry which is preliminary data.</text>
</comment>
<dbReference type="RefSeq" id="WP_376812930.1">
    <property type="nucleotide sequence ID" value="NZ_JBHSDY010000005.1"/>
</dbReference>
<evidence type="ECO:0000313" key="1">
    <source>
        <dbReference type="EMBL" id="MFC4298384.1"/>
    </source>
</evidence>
<accession>A0ABV8RZV5</accession>
<proteinExistence type="predicted"/>
<dbReference type="EMBL" id="JBHSDY010000005">
    <property type="protein sequence ID" value="MFC4298384.1"/>
    <property type="molecule type" value="Genomic_DNA"/>
</dbReference>
<keyword evidence="2" id="KW-1185">Reference proteome</keyword>
<name>A0ABV8RZV5_9BURK</name>
<evidence type="ECO:0000313" key="2">
    <source>
        <dbReference type="Proteomes" id="UP001595756"/>
    </source>
</evidence>
<gene>
    <name evidence="1" type="ORF">ACFO0J_10065</name>
</gene>
<sequence>MADTYDLTTTDGWKAAVAYLRKVPVVGALYAPHFWIADKIIDTVSPGKGVEKQSKAASDLIKAGKDNGVKKMKIIMDEQAGAHLDIPTEGVKVSAGLGSKGKTTIEVEYA</sequence>
<dbReference type="Proteomes" id="UP001595756">
    <property type="component" value="Unassembled WGS sequence"/>
</dbReference>